<name>A0A0E9QD04_ANGAN</name>
<evidence type="ECO:0000313" key="1">
    <source>
        <dbReference type="EMBL" id="JAH14377.1"/>
    </source>
</evidence>
<reference evidence="1" key="2">
    <citation type="journal article" date="2015" name="Fish Shellfish Immunol.">
        <title>Early steps in the European eel (Anguilla anguilla)-Vibrio vulnificus interaction in the gills: Role of the RtxA13 toxin.</title>
        <authorList>
            <person name="Callol A."/>
            <person name="Pajuelo D."/>
            <person name="Ebbesson L."/>
            <person name="Teles M."/>
            <person name="MacKenzie S."/>
            <person name="Amaro C."/>
        </authorList>
    </citation>
    <scope>NUCLEOTIDE SEQUENCE</scope>
</reference>
<protein>
    <submittedName>
        <fullName evidence="1">Uncharacterized protein</fullName>
    </submittedName>
</protein>
<reference evidence="1" key="1">
    <citation type="submission" date="2014-11" db="EMBL/GenBank/DDBJ databases">
        <authorList>
            <person name="Amaro Gonzalez C."/>
        </authorList>
    </citation>
    <scope>NUCLEOTIDE SEQUENCE</scope>
</reference>
<proteinExistence type="predicted"/>
<dbReference type="EMBL" id="GBXM01094200">
    <property type="protein sequence ID" value="JAH14377.1"/>
    <property type="molecule type" value="Transcribed_RNA"/>
</dbReference>
<organism evidence="1">
    <name type="scientific">Anguilla anguilla</name>
    <name type="common">European freshwater eel</name>
    <name type="synonym">Muraena anguilla</name>
    <dbReference type="NCBI Taxonomy" id="7936"/>
    <lineage>
        <taxon>Eukaryota</taxon>
        <taxon>Metazoa</taxon>
        <taxon>Chordata</taxon>
        <taxon>Craniata</taxon>
        <taxon>Vertebrata</taxon>
        <taxon>Euteleostomi</taxon>
        <taxon>Actinopterygii</taxon>
        <taxon>Neopterygii</taxon>
        <taxon>Teleostei</taxon>
        <taxon>Anguilliformes</taxon>
        <taxon>Anguillidae</taxon>
        <taxon>Anguilla</taxon>
    </lineage>
</organism>
<accession>A0A0E9QD04</accession>
<dbReference type="AlphaFoldDB" id="A0A0E9QD04"/>
<sequence>MLSLYLFNLSDVNFAVVYCNLKAINVLYWESFKNPNLDSTDSK</sequence>